<reference evidence="4 5" key="1">
    <citation type="submission" date="2019-07" db="EMBL/GenBank/DDBJ databases">
        <authorList>
            <person name="Li J."/>
        </authorList>
    </citation>
    <scope>NUCLEOTIDE SEQUENCE [LARGE SCALE GENOMIC DNA]</scope>
    <source>
        <strain evidence="4 5">TKL69</strain>
    </source>
</reference>
<dbReference type="SMART" id="SM00257">
    <property type="entry name" value="LysM"/>
    <property type="match status" value="1"/>
</dbReference>
<sequence length="187" mass="21279">MDNKTQKDQAYQLRSRMNGSENEPPPSLPSQEDKEVNILELPPRSQVHSNTKSKVKWKISFPLVRFLVLLFLIITVLILTYRIWGEDFLQTSDKENEETNELEEVIVGEKKDTPQEEQPSTLVQEKDPDSVGLQIYSVEEGDTLASIAEKFYGNAEDQQLIIDANGLTNKTLKVGQVLRIPPKNEPN</sequence>
<dbReference type="Proteomes" id="UP000315215">
    <property type="component" value="Chromosome"/>
</dbReference>
<dbReference type="KEGG" id="aqt:FN924_10020"/>
<proteinExistence type="predicted"/>
<dbReference type="InterPro" id="IPR018392">
    <property type="entry name" value="LysM"/>
</dbReference>
<evidence type="ECO:0000256" key="2">
    <source>
        <dbReference type="SAM" id="Phobius"/>
    </source>
</evidence>
<dbReference type="SUPFAM" id="SSF54106">
    <property type="entry name" value="LysM domain"/>
    <property type="match status" value="1"/>
</dbReference>
<evidence type="ECO:0000313" key="5">
    <source>
        <dbReference type="Proteomes" id="UP000315215"/>
    </source>
</evidence>
<dbReference type="EMBL" id="CP041666">
    <property type="protein sequence ID" value="QDP40492.1"/>
    <property type="molecule type" value="Genomic_DNA"/>
</dbReference>
<dbReference type="RefSeq" id="WP_143894119.1">
    <property type="nucleotide sequence ID" value="NZ_CP041666.1"/>
</dbReference>
<dbReference type="PROSITE" id="PS51782">
    <property type="entry name" value="LYSM"/>
    <property type="match status" value="1"/>
</dbReference>
<keyword evidence="2" id="KW-1133">Transmembrane helix</keyword>
<keyword evidence="5" id="KW-1185">Reference proteome</keyword>
<gene>
    <name evidence="4" type="ORF">FN924_10020</name>
</gene>
<feature type="region of interest" description="Disordered" evidence="1">
    <location>
        <begin position="1"/>
        <end position="32"/>
    </location>
</feature>
<dbReference type="AlphaFoldDB" id="A0A516KGG6"/>
<evidence type="ECO:0000259" key="3">
    <source>
        <dbReference type="PROSITE" id="PS51782"/>
    </source>
</evidence>
<dbReference type="Pfam" id="PF01476">
    <property type="entry name" value="LysM"/>
    <property type="match status" value="1"/>
</dbReference>
<organism evidence="4 5">
    <name type="scientific">Radiobacillus deserti</name>
    <dbReference type="NCBI Taxonomy" id="2594883"/>
    <lineage>
        <taxon>Bacteria</taxon>
        <taxon>Bacillati</taxon>
        <taxon>Bacillota</taxon>
        <taxon>Bacilli</taxon>
        <taxon>Bacillales</taxon>
        <taxon>Bacillaceae</taxon>
        <taxon>Radiobacillus</taxon>
    </lineage>
</organism>
<feature type="domain" description="LysM" evidence="3">
    <location>
        <begin position="134"/>
        <end position="180"/>
    </location>
</feature>
<name>A0A516KGG6_9BACI</name>
<keyword evidence="2" id="KW-0812">Transmembrane</keyword>
<dbReference type="OrthoDB" id="2971460at2"/>
<dbReference type="Gene3D" id="3.10.350.10">
    <property type="entry name" value="LysM domain"/>
    <property type="match status" value="1"/>
</dbReference>
<evidence type="ECO:0000313" key="4">
    <source>
        <dbReference type="EMBL" id="QDP40492.1"/>
    </source>
</evidence>
<evidence type="ECO:0000256" key="1">
    <source>
        <dbReference type="SAM" id="MobiDB-lite"/>
    </source>
</evidence>
<keyword evidence="2" id="KW-0472">Membrane</keyword>
<protein>
    <submittedName>
        <fullName evidence="4">LysM peptidoglycan-binding domain-containing protein</fullName>
    </submittedName>
</protein>
<dbReference type="InterPro" id="IPR036779">
    <property type="entry name" value="LysM_dom_sf"/>
</dbReference>
<accession>A0A516KGG6</accession>
<feature type="region of interest" description="Disordered" evidence="1">
    <location>
        <begin position="107"/>
        <end position="126"/>
    </location>
</feature>
<dbReference type="CDD" id="cd00118">
    <property type="entry name" value="LysM"/>
    <property type="match status" value="1"/>
</dbReference>
<feature type="transmembrane region" description="Helical" evidence="2">
    <location>
        <begin position="63"/>
        <end position="84"/>
    </location>
</feature>